<reference evidence="1 2" key="1">
    <citation type="journal article" date="2021" name="Nat. Plants">
        <title>The Taxus genome provides insights into paclitaxel biosynthesis.</title>
        <authorList>
            <person name="Xiong X."/>
            <person name="Gou J."/>
            <person name="Liao Q."/>
            <person name="Li Y."/>
            <person name="Zhou Q."/>
            <person name="Bi G."/>
            <person name="Li C."/>
            <person name="Du R."/>
            <person name="Wang X."/>
            <person name="Sun T."/>
            <person name="Guo L."/>
            <person name="Liang H."/>
            <person name="Lu P."/>
            <person name="Wu Y."/>
            <person name="Zhang Z."/>
            <person name="Ro D.K."/>
            <person name="Shang Y."/>
            <person name="Huang S."/>
            <person name="Yan J."/>
        </authorList>
    </citation>
    <scope>NUCLEOTIDE SEQUENCE [LARGE SCALE GENOMIC DNA]</scope>
    <source>
        <strain evidence="1">Ta-2019</strain>
    </source>
</reference>
<dbReference type="Proteomes" id="UP000824469">
    <property type="component" value="Unassembled WGS sequence"/>
</dbReference>
<dbReference type="AlphaFoldDB" id="A0AA38GAT9"/>
<accession>A0AA38GAT9</accession>
<sequence length="92" mass="11097">RLLDTAEGNTNPKAYHEVWRYASTLQRRYEHLEALRQEEQEEDIFPMEEDPEDHSYHRVFIPERFLNVPKEDLISEPSDENQTSLIEYFEGQ</sequence>
<gene>
    <name evidence="1" type="ORF">KI387_019824</name>
</gene>
<feature type="non-terminal residue" evidence="1">
    <location>
        <position position="1"/>
    </location>
</feature>
<evidence type="ECO:0000313" key="1">
    <source>
        <dbReference type="EMBL" id="KAH9318055.1"/>
    </source>
</evidence>
<name>A0AA38GAT9_TAXCH</name>
<keyword evidence="2" id="KW-1185">Reference proteome</keyword>
<proteinExistence type="predicted"/>
<dbReference type="EMBL" id="JAHRHJ020000004">
    <property type="protein sequence ID" value="KAH9318055.1"/>
    <property type="molecule type" value="Genomic_DNA"/>
</dbReference>
<protein>
    <submittedName>
        <fullName evidence="1">Uncharacterized protein</fullName>
    </submittedName>
</protein>
<feature type="non-terminal residue" evidence="1">
    <location>
        <position position="92"/>
    </location>
</feature>
<organism evidence="1 2">
    <name type="scientific">Taxus chinensis</name>
    <name type="common">Chinese yew</name>
    <name type="synonym">Taxus wallichiana var. chinensis</name>
    <dbReference type="NCBI Taxonomy" id="29808"/>
    <lineage>
        <taxon>Eukaryota</taxon>
        <taxon>Viridiplantae</taxon>
        <taxon>Streptophyta</taxon>
        <taxon>Embryophyta</taxon>
        <taxon>Tracheophyta</taxon>
        <taxon>Spermatophyta</taxon>
        <taxon>Pinopsida</taxon>
        <taxon>Pinidae</taxon>
        <taxon>Conifers II</taxon>
        <taxon>Cupressales</taxon>
        <taxon>Taxaceae</taxon>
        <taxon>Taxus</taxon>
    </lineage>
</organism>
<evidence type="ECO:0000313" key="2">
    <source>
        <dbReference type="Proteomes" id="UP000824469"/>
    </source>
</evidence>
<comment type="caution">
    <text evidence="1">The sequence shown here is derived from an EMBL/GenBank/DDBJ whole genome shotgun (WGS) entry which is preliminary data.</text>
</comment>